<accession>A0A8J2X6B7</accession>
<dbReference type="SUPFAM" id="SSF51735">
    <property type="entry name" value="NAD(P)-binding Rossmann-fold domains"/>
    <property type="match status" value="1"/>
</dbReference>
<dbReference type="InterPro" id="IPR050346">
    <property type="entry name" value="FMO-like"/>
</dbReference>
<keyword evidence="5" id="KW-0472">Membrane</keyword>
<dbReference type="InterPro" id="IPR036291">
    <property type="entry name" value="NAD(P)-bd_dom_sf"/>
</dbReference>
<evidence type="ECO:0000256" key="2">
    <source>
        <dbReference type="ARBA" id="ARBA00022630"/>
    </source>
</evidence>
<dbReference type="SUPFAM" id="SSF51905">
    <property type="entry name" value="FAD/NAD(P)-binding domain"/>
    <property type="match status" value="1"/>
</dbReference>
<evidence type="ECO:0000256" key="3">
    <source>
        <dbReference type="ARBA" id="ARBA00022827"/>
    </source>
</evidence>
<dbReference type="Gene3D" id="3.50.50.60">
    <property type="entry name" value="FAD/NAD(P)-binding domain"/>
    <property type="match status" value="1"/>
</dbReference>
<keyword evidence="7" id="KW-1185">Reference proteome</keyword>
<dbReference type="PRINTS" id="PR00419">
    <property type="entry name" value="ADXRDTASE"/>
</dbReference>
<dbReference type="GO" id="GO:0050661">
    <property type="term" value="F:NADP binding"/>
    <property type="evidence" value="ECO:0007669"/>
    <property type="project" value="InterPro"/>
</dbReference>
<dbReference type="EMBL" id="CAKKNE010000005">
    <property type="protein sequence ID" value="CAH0377680.1"/>
    <property type="molecule type" value="Genomic_DNA"/>
</dbReference>
<proteinExistence type="inferred from homology"/>
<dbReference type="PANTHER" id="PTHR23023">
    <property type="entry name" value="DIMETHYLANILINE MONOOXYGENASE"/>
    <property type="match status" value="1"/>
</dbReference>
<keyword evidence="2" id="KW-0285">Flavoprotein</keyword>
<evidence type="ECO:0000256" key="5">
    <source>
        <dbReference type="SAM" id="Phobius"/>
    </source>
</evidence>
<comment type="caution">
    <text evidence="6">The sequence shown here is derived from an EMBL/GenBank/DDBJ whole genome shotgun (WGS) entry which is preliminary data.</text>
</comment>
<dbReference type="GO" id="GO:0050660">
    <property type="term" value="F:flavin adenine dinucleotide binding"/>
    <property type="evidence" value="ECO:0007669"/>
    <property type="project" value="InterPro"/>
</dbReference>
<dbReference type="OrthoDB" id="66881at2759"/>
<organism evidence="6 7">
    <name type="scientific">Pelagomonas calceolata</name>
    <dbReference type="NCBI Taxonomy" id="35677"/>
    <lineage>
        <taxon>Eukaryota</taxon>
        <taxon>Sar</taxon>
        <taxon>Stramenopiles</taxon>
        <taxon>Ochrophyta</taxon>
        <taxon>Pelagophyceae</taxon>
        <taxon>Pelagomonadales</taxon>
        <taxon>Pelagomonadaceae</taxon>
        <taxon>Pelagomonas</taxon>
    </lineage>
</organism>
<dbReference type="InterPro" id="IPR036188">
    <property type="entry name" value="FAD/NAD-bd_sf"/>
</dbReference>
<evidence type="ECO:0000313" key="7">
    <source>
        <dbReference type="Proteomes" id="UP000789595"/>
    </source>
</evidence>
<evidence type="ECO:0000256" key="4">
    <source>
        <dbReference type="ARBA" id="ARBA00023002"/>
    </source>
</evidence>
<keyword evidence="4" id="KW-0560">Oxidoreductase</keyword>
<dbReference type="GO" id="GO:0004499">
    <property type="term" value="F:N,N-dimethylaniline monooxygenase activity"/>
    <property type="evidence" value="ECO:0007669"/>
    <property type="project" value="InterPro"/>
</dbReference>
<dbReference type="Proteomes" id="UP000789595">
    <property type="component" value="Unassembled WGS sequence"/>
</dbReference>
<dbReference type="AlphaFoldDB" id="A0A8J2X6B7"/>
<feature type="transmembrane region" description="Helical" evidence="5">
    <location>
        <begin position="794"/>
        <end position="816"/>
    </location>
</feature>
<comment type="similarity">
    <text evidence="1">Belongs to the FMO family.</text>
</comment>
<sequence>MPVQDLLYDWQVWCYFAVLTWALRKQLTRTSAKQASIAAALVAVTWYYILRYTTAYKARGGDNLFDDAYADVLQAPHDRNSCQLLTWVVVAALWCRHEPAELLWTGMLGAMSAAFALTPPSFQKRSTRVPLAYVVCSVLALLAVQRLPQLAVTDAVTFGVVLKALHLLLVAPRWLPSFGRSFDEAGVYAVLGVLIAWRRDRVACWPATDCQKSIFVDLVACAVISADAVRRDRGPTTAAVFCVASLVFSPGAAFAFFLALRAAAARDAYEAPAEAKPLGRVLVIGAGASGLAAAKTLLENGAEVVIVEKTGQIGGVFADAYEGAHQVSSKYITPFSDLRLGPEVESHQSLDDYVAYLHTYAVEHDLMRYMRHATVEVLDKTRRGYRATLLDGSHRTVEPFDRVAVCSGLHQEPKVPDIPGAFKGLVIHSQDYKESSIFKNKRVVVVGCGETAFDVAHAAAANNAAHVTLATRRGFVSVPASFGEDFAPLDCLIANAGTHCWESSWSRRVGFHWFITTKFQRLGMLCVSGSSAGWNQWRGRADAMDWAEGRKHIVNKATKCMPLINRGPKEAWWARPWRWLDKAQADVAVGVDLLDHYEAASFGGRAVRFRSTRADDRHDVEVAADVVVLATGYRQTFPFLKRASDGQDDALPTEHFICDPEEGDLAFFGFARPNVGAIPPMSELQAMWWVAKLQGRATGPRVPSAPYKLTNCRLSYGVDYGLYMFSLAREIGAAPNLARWILERPAVALACAFGQAHAPLFRLDGPFAHGDAPDVCATELLEPIRKRGAAMNCIFGLTLCFFAAVNACAVVVEGVVESLFPHE</sequence>
<name>A0A8J2X6B7_9STRA</name>
<keyword evidence="5" id="KW-1133">Transmembrane helix</keyword>
<evidence type="ECO:0000256" key="1">
    <source>
        <dbReference type="ARBA" id="ARBA00009183"/>
    </source>
</evidence>
<dbReference type="InterPro" id="IPR020946">
    <property type="entry name" value="Flavin_mOase-like"/>
</dbReference>
<evidence type="ECO:0000313" key="6">
    <source>
        <dbReference type="EMBL" id="CAH0377680.1"/>
    </source>
</evidence>
<protein>
    <submittedName>
        <fullName evidence="6">Uncharacterized protein</fullName>
    </submittedName>
</protein>
<dbReference type="Pfam" id="PF00743">
    <property type="entry name" value="FMO-like"/>
    <property type="match status" value="2"/>
</dbReference>
<keyword evidence="5" id="KW-0812">Transmembrane</keyword>
<feature type="transmembrane region" description="Helical" evidence="5">
    <location>
        <begin position="35"/>
        <end position="54"/>
    </location>
</feature>
<keyword evidence="3" id="KW-0274">FAD</keyword>
<feature type="transmembrane region" description="Helical" evidence="5">
    <location>
        <begin position="238"/>
        <end position="260"/>
    </location>
</feature>
<reference evidence="6" key="1">
    <citation type="submission" date="2021-11" db="EMBL/GenBank/DDBJ databases">
        <authorList>
            <consortium name="Genoscope - CEA"/>
            <person name="William W."/>
        </authorList>
    </citation>
    <scope>NUCLEOTIDE SEQUENCE</scope>
</reference>
<gene>
    <name evidence="6" type="ORF">PECAL_5P22070</name>
</gene>